<keyword evidence="3" id="KW-1185">Reference proteome</keyword>
<evidence type="ECO:0000313" key="3">
    <source>
        <dbReference type="Proteomes" id="UP000216857"/>
    </source>
</evidence>
<feature type="region of interest" description="Disordered" evidence="1">
    <location>
        <begin position="59"/>
        <end position="171"/>
    </location>
</feature>
<comment type="caution">
    <text evidence="2">The sequence shown here is derived from an EMBL/GenBank/DDBJ whole genome shotgun (WGS) entry which is preliminary data.</text>
</comment>
<proteinExistence type="predicted"/>
<organism evidence="2 3">
    <name type="scientific">Bordetella genomosp. 9</name>
    <dbReference type="NCBI Taxonomy" id="1416803"/>
    <lineage>
        <taxon>Bacteria</taxon>
        <taxon>Pseudomonadati</taxon>
        <taxon>Pseudomonadota</taxon>
        <taxon>Betaproteobacteria</taxon>
        <taxon>Burkholderiales</taxon>
        <taxon>Alcaligenaceae</taxon>
        <taxon>Bordetella</taxon>
    </lineage>
</organism>
<evidence type="ECO:0000313" key="2">
    <source>
        <dbReference type="EMBL" id="OZI23613.1"/>
    </source>
</evidence>
<gene>
    <name evidence="2" type="ORF">CAL26_09230</name>
</gene>
<sequence length="171" mass="17004">MQMGIQDKVVVATVKGFNNGDEYVGRGQVISVSEGRARELEANGLITRDAAVVRLAQGDNKPVHRASRRASSAAIKRASTPFNKRAADAEHNPSEKSPNKQAQAAQSPLTTDPADKGGPGGSVGPNAALADNGASAAAGGQEAAGVSSGANGSAPNLASDAGAGGFESKVG</sequence>
<protein>
    <submittedName>
        <fullName evidence="2">Uncharacterized protein</fullName>
    </submittedName>
</protein>
<dbReference type="Proteomes" id="UP000216857">
    <property type="component" value="Unassembled WGS sequence"/>
</dbReference>
<accession>A0A261RH22</accession>
<dbReference type="EMBL" id="NEVJ01000002">
    <property type="protein sequence ID" value="OZI23613.1"/>
    <property type="molecule type" value="Genomic_DNA"/>
</dbReference>
<evidence type="ECO:0000256" key="1">
    <source>
        <dbReference type="SAM" id="MobiDB-lite"/>
    </source>
</evidence>
<feature type="compositionally biased region" description="Basic and acidic residues" evidence="1">
    <location>
        <begin position="85"/>
        <end position="98"/>
    </location>
</feature>
<feature type="compositionally biased region" description="Low complexity" evidence="1">
    <location>
        <begin position="127"/>
        <end position="154"/>
    </location>
</feature>
<reference evidence="2" key="1">
    <citation type="submission" date="2017-05" db="EMBL/GenBank/DDBJ databases">
        <title>Complete and WGS of Bordetella genogroups.</title>
        <authorList>
            <person name="Spilker T."/>
            <person name="Lipuma J."/>
        </authorList>
    </citation>
    <scope>NUCLEOTIDE SEQUENCE</scope>
    <source>
        <strain evidence="2">AU21707</strain>
    </source>
</reference>
<name>A0A261RH22_9BORD</name>
<dbReference type="AlphaFoldDB" id="A0A261RH22"/>
<feature type="compositionally biased region" description="Low complexity" evidence="1">
    <location>
        <begin position="69"/>
        <end position="79"/>
    </location>
</feature>
<feature type="compositionally biased region" description="Polar residues" evidence="1">
    <location>
        <begin position="99"/>
        <end position="110"/>
    </location>
</feature>